<dbReference type="RefSeq" id="WP_113965853.1">
    <property type="nucleotide sequence ID" value="NZ_QNRP01000001.1"/>
</dbReference>
<sequence>MKQIKTILAVTVLAIIAFSCKNENKAEIVTVPTATETAVETEKQLDTNASYAKAEFTVEGMTCAVGCARTIEKKLAKMEGVKSAKVDFEGKLAMVEYDEAKVTTNALEETVTNVSETYSVKDMKTVEEFGAEKSL</sequence>
<dbReference type="PROSITE" id="PS51257">
    <property type="entry name" value="PROKAR_LIPOPROTEIN"/>
    <property type="match status" value="1"/>
</dbReference>
<dbReference type="Gene3D" id="3.30.70.100">
    <property type="match status" value="1"/>
</dbReference>
<name>A0A368P9F8_9FLAO</name>
<evidence type="ECO:0000256" key="1">
    <source>
        <dbReference type="ARBA" id="ARBA00022723"/>
    </source>
</evidence>
<dbReference type="OrthoDB" id="1178902at2"/>
<accession>A0A368P9F8</accession>
<dbReference type="PROSITE" id="PS50846">
    <property type="entry name" value="HMA_2"/>
    <property type="match status" value="1"/>
</dbReference>
<dbReference type="Proteomes" id="UP000252249">
    <property type="component" value="Unassembled WGS sequence"/>
</dbReference>
<dbReference type="EMBL" id="QPIG01000001">
    <property type="protein sequence ID" value="RCU58555.1"/>
    <property type="molecule type" value="Genomic_DNA"/>
</dbReference>
<dbReference type="GO" id="GO:0046872">
    <property type="term" value="F:metal ion binding"/>
    <property type="evidence" value="ECO:0007669"/>
    <property type="project" value="UniProtKB-KW"/>
</dbReference>
<dbReference type="CDD" id="cd00371">
    <property type="entry name" value="HMA"/>
    <property type="match status" value="1"/>
</dbReference>
<evidence type="ECO:0000313" key="4">
    <source>
        <dbReference type="Proteomes" id="UP000252249"/>
    </source>
</evidence>
<dbReference type="SUPFAM" id="SSF55008">
    <property type="entry name" value="HMA, heavy metal-associated domain"/>
    <property type="match status" value="1"/>
</dbReference>
<protein>
    <submittedName>
        <fullName evidence="3">Heavy-metal-associated domain-containing protein</fullName>
    </submittedName>
</protein>
<comment type="caution">
    <text evidence="3">The sequence shown here is derived from an EMBL/GenBank/DDBJ whole genome shotgun (WGS) entry which is preliminary data.</text>
</comment>
<dbReference type="InterPro" id="IPR006121">
    <property type="entry name" value="HMA_dom"/>
</dbReference>
<proteinExistence type="predicted"/>
<gene>
    <name evidence="3" type="ORF">DU428_04035</name>
</gene>
<evidence type="ECO:0000259" key="2">
    <source>
        <dbReference type="PROSITE" id="PS50846"/>
    </source>
</evidence>
<dbReference type="Pfam" id="PF00403">
    <property type="entry name" value="HMA"/>
    <property type="match status" value="1"/>
</dbReference>
<keyword evidence="1" id="KW-0479">Metal-binding</keyword>
<dbReference type="FunFam" id="3.30.70.100:FF:000001">
    <property type="entry name" value="ATPase copper transporting beta"/>
    <property type="match status" value="1"/>
</dbReference>
<reference evidence="3 4" key="1">
    <citation type="submission" date="2018-07" db="EMBL/GenBank/DDBJ databases">
        <title>Oceanihabitans testaceum sp. nov., isolated from marine sediment.</title>
        <authorList>
            <person name="Li C.-M."/>
        </authorList>
    </citation>
    <scope>NUCLEOTIDE SEQUENCE [LARGE SCALE GENOMIC DNA]</scope>
    <source>
        <strain evidence="3 4">S9-10</strain>
    </source>
</reference>
<keyword evidence="4" id="KW-1185">Reference proteome</keyword>
<evidence type="ECO:0000313" key="3">
    <source>
        <dbReference type="EMBL" id="RCU58555.1"/>
    </source>
</evidence>
<dbReference type="AlphaFoldDB" id="A0A368P9F8"/>
<organism evidence="3 4">
    <name type="scientific">Oceanihabitans sediminis</name>
    <dbReference type="NCBI Taxonomy" id="1812012"/>
    <lineage>
        <taxon>Bacteria</taxon>
        <taxon>Pseudomonadati</taxon>
        <taxon>Bacteroidota</taxon>
        <taxon>Flavobacteriia</taxon>
        <taxon>Flavobacteriales</taxon>
        <taxon>Flavobacteriaceae</taxon>
        <taxon>Oceanihabitans</taxon>
    </lineage>
</organism>
<dbReference type="InterPro" id="IPR036163">
    <property type="entry name" value="HMA_dom_sf"/>
</dbReference>
<feature type="domain" description="HMA" evidence="2">
    <location>
        <begin position="52"/>
        <end position="119"/>
    </location>
</feature>